<dbReference type="InterPro" id="IPR015943">
    <property type="entry name" value="WD40/YVTN_repeat-like_dom_sf"/>
</dbReference>
<keyword evidence="2" id="KW-1185">Reference proteome</keyword>
<accession>A0ABT9AIJ4</accession>
<comment type="caution">
    <text evidence="1">The sequence shown here is derived from an EMBL/GenBank/DDBJ whole genome shotgun (WGS) entry which is preliminary data.</text>
</comment>
<dbReference type="EMBL" id="JAUQSX010000016">
    <property type="protein sequence ID" value="MDO7849393.1"/>
    <property type="molecule type" value="Genomic_DNA"/>
</dbReference>
<dbReference type="SUPFAM" id="SSF50939">
    <property type="entry name" value="Sialidases"/>
    <property type="match status" value="1"/>
</dbReference>
<organism evidence="1 2">
    <name type="scientific">Hymenobacter mellowenesis</name>
    <dbReference type="NCBI Taxonomy" id="3063995"/>
    <lineage>
        <taxon>Bacteria</taxon>
        <taxon>Pseudomonadati</taxon>
        <taxon>Bacteroidota</taxon>
        <taxon>Cytophagia</taxon>
        <taxon>Cytophagales</taxon>
        <taxon>Hymenobacteraceae</taxon>
        <taxon>Hymenobacter</taxon>
    </lineage>
</organism>
<evidence type="ECO:0008006" key="3">
    <source>
        <dbReference type="Google" id="ProtNLM"/>
    </source>
</evidence>
<sequence>MKHSFLLFATGLLAVACQKKDPEITPREAEDPDWIKLEIKTVFSGDEAYSVWGDIDKTLLVSTKAHIYATSDQGKTWQERKNFYSATYGFLARNDTVFALSNYFTDAQGQNNASFVDYFTTDLGKTWVYVNTVPRGYEKYHRLAQPFGRVETAGITYRTQENTQPIANSTSRLVVASDLLRTNGTTQTKMRLPASHYLKGLYLDGQQRLYVAASGLRFDTSTGQAIDPTVGRPAVVYVSRRPLP</sequence>
<reference evidence="1" key="1">
    <citation type="submission" date="2023-07" db="EMBL/GenBank/DDBJ databases">
        <authorList>
            <person name="Kim M.K."/>
        </authorList>
    </citation>
    <scope>NUCLEOTIDE SEQUENCE</scope>
    <source>
        <strain evidence="1">M29</strain>
    </source>
</reference>
<dbReference type="RefSeq" id="WP_305014061.1">
    <property type="nucleotide sequence ID" value="NZ_JAUQSX010000016.1"/>
</dbReference>
<dbReference type="PROSITE" id="PS51257">
    <property type="entry name" value="PROKAR_LIPOPROTEIN"/>
    <property type="match status" value="1"/>
</dbReference>
<dbReference type="Proteomes" id="UP001167796">
    <property type="component" value="Unassembled WGS sequence"/>
</dbReference>
<dbReference type="InterPro" id="IPR036278">
    <property type="entry name" value="Sialidase_sf"/>
</dbReference>
<proteinExistence type="predicted"/>
<protein>
    <recommendedName>
        <fullName evidence="3">Exo-alpha-sialidase</fullName>
    </recommendedName>
</protein>
<dbReference type="Gene3D" id="2.130.10.10">
    <property type="entry name" value="YVTN repeat-like/Quinoprotein amine dehydrogenase"/>
    <property type="match status" value="1"/>
</dbReference>
<name>A0ABT9AIJ4_9BACT</name>
<evidence type="ECO:0000313" key="2">
    <source>
        <dbReference type="Proteomes" id="UP001167796"/>
    </source>
</evidence>
<gene>
    <name evidence="1" type="ORF">Q5H92_23720</name>
</gene>
<evidence type="ECO:0000313" key="1">
    <source>
        <dbReference type="EMBL" id="MDO7849393.1"/>
    </source>
</evidence>